<keyword evidence="3 6" id="KW-0812">Transmembrane</keyword>
<dbReference type="AlphaFoldDB" id="A0A8J6T6J2"/>
<evidence type="ECO:0000313" key="8">
    <source>
        <dbReference type="Proteomes" id="UP000603545"/>
    </source>
</evidence>
<feature type="transmembrane region" description="Helical" evidence="6">
    <location>
        <begin position="229"/>
        <end position="248"/>
    </location>
</feature>
<proteinExistence type="predicted"/>
<name>A0A8J6T6J2_9BACT</name>
<keyword evidence="4 6" id="KW-1133">Transmembrane helix</keyword>
<dbReference type="InterPro" id="IPR051611">
    <property type="entry name" value="ECF_transporter_component"/>
</dbReference>
<dbReference type="EMBL" id="JACNLL010000023">
    <property type="protein sequence ID" value="MBC8198749.1"/>
    <property type="molecule type" value="Genomic_DNA"/>
</dbReference>
<dbReference type="Pfam" id="PF02361">
    <property type="entry name" value="CbiQ"/>
    <property type="match status" value="1"/>
</dbReference>
<feature type="transmembrane region" description="Helical" evidence="6">
    <location>
        <begin position="37"/>
        <end position="56"/>
    </location>
</feature>
<feature type="transmembrane region" description="Helical" evidence="6">
    <location>
        <begin position="113"/>
        <end position="133"/>
    </location>
</feature>
<evidence type="ECO:0000256" key="5">
    <source>
        <dbReference type="ARBA" id="ARBA00023136"/>
    </source>
</evidence>
<keyword evidence="5 6" id="KW-0472">Membrane</keyword>
<keyword evidence="2" id="KW-1003">Cell membrane</keyword>
<evidence type="ECO:0000256" key="4">
    <source>
        <dbReference type="ARBA" id="ARBA00022989"/>
    </source>
</evidence>
<dbReference type="InterPro" id="IPR003339">
    <property type="entry name" value="ABC/ECF_trnsptr_transmembrane"/>
</dbReference>
<comment type="subcellular location">
    <subcellularLocation>
        <location evidence="1">Cell membrane</location>
        <topology evidence="1">Multi-pass membrane protein</topology>
    </subcellularLocation>
</comment>
<protein>
    <submittedName>
        <fullName evidence="7">Cobalt ECF transporter T component CbiQ</fullName>
    </submittedName>
</protein>
<dbReference type="Proteomes" id="UP000603545">
    <property type="component" value="Unassembled WGS sequence"/>
</dbReference>
<gene>
    <name evidence="7" type="primary">cbiQ</name>
    <name evidence="7" type="ORF">H8E80_01700</name>
</gene>
<dbReference type="PANTHER" id="PTHR34857">
    <property type="entry name" value="SLL0384 PROTEIN"/>
    <property type="match status" value="1"/>
</dbReference>
<evidence type="ECO:0000256" key="2">
    <source>
        <dbReference type="ARBA" id="ARBA00022475"/>
    </source>
</evidence>
<dbReference type="GO" id="GO:0043190">
    <property type="term" value="C:ATP-binding cassette (ABC) transporter complex"/>
    <property type="evidence" value="ECO:0007669"/>
    <property type="project" value="InterPro"/>
</dbReference>
<dbReference type="InterPro" id="IPR012809">
    <property type="entry name" value="ECF_CbiQ"/>
</dbReference>
<evidence type="ECO:0000256" key="6">
    <source>
        <dbReference type="SAM" id="Phobius"/>
    </source>
</evidence>
<evidence type="ECO:0000256" key="1">
    <source>
        <dbReference type="ARBA" id="ARBA00004651"/>
    </source>
</evidence>
<dbReference type="PANTHER" id="PTHR34857:SF2">
    <property type="entry name" value="SLL0384 PROTEIN"/>
    <property type="match status" value="1"/>
</dbReference>
<accession>A0A8J6T6J2</accession>
<evidence type="ECO:0000256" key="3">
    <source>
        <dbReference type="ARBA" id="ARBA00022692"/>
    </source>
</evidence>
<organism evidence="7 8">
    <name type="scientific">Candidatus Desulfaltia bathyphila</name>
    <dbReference type="NCBI Taxonomy" id="2841697"/>
    <lineage>
        <taxon>Bacteria</taxon>
        <taxon>Pseudomonadati</taxon>
        <taxon>Thermodesulfobacteriota</taxon>
        <taxon>Desulfobacteria</taxon>
        <taxon>Desulfobacterales</taxon>
        <taxon>Desulfobacterales incertae sedis</taxon>
        <taxon>Candidatus Desulfaltia</taxon>
    </lineage>
</organism>
<dbReference type="GO" id="GO:0006824">
    <property type="term" value="P:cobalt ion transport"/>
    <property type="evidence" value="ECO:0007669"/>
    <property type="project" value="InterPro"/>
</dbReference>
<dbReference type="NCBIfam" id="TIGR02454">
    <property type="entry name" value="ECF_T_CbiQ"/>
    <property type="match status" value="1"/>
</dbReference>
<sequence>MIKEISGSDSIIYCLDPRIKIIIAFLFSVMVAVSNRFVVLIAALAIGIVILFFAGIQIKEVFKRLIPVNTLLIFLWLFLPFTFVGEHLFSIGSLTGTREGVLFAFRITIKSNAIMLMLISLIASTPIFTIGHAMHQLGMPKKLVHLFFFTYRYLHVIYKEYARLVNSMKIRGFKPKTDLHTYKSYAHLVGMLLVRGFDRSQRVHNAMICRGFRGKLYSLSSFSISRADIIAFILMAAFILILGILEWIQTT</sequence>
<feature type="transmembrane region" description="Helical" evidence="6">
    <location>
        <begin position="68"/>
        <end position="93"/>
    </location>
</feature>
<evidence type="ECO:0000313" key="7">
    <source>
        <dbReference type="EMBL" id="MBC8198749.1"/>
    </source>
</evidence>
<reference evidence="7 8" key="1">
    <citation type="submission" date="2020-08" db="EMBL/GenBank/DDBJ databases">
        <title>Bridging the membrane lipid divide: bacteria of the FCB group superphylum have the potential to synthesize archaeal ether lipids.</title>
        <authorList>
            <person name="Villanueva L."/>
            <person name="Von Meijenfeldt F.A.B."/>
            <person name="Westbye A.B."/>
            <person name="Yadav S."/>
            <person name="Hopmans E.C."/>
            <person name="Dutilh B.E."/>
            <person name="Sinninghe Damste J.S."/>
        </authorList>
    </citation>
    <scope>NUCLEOTIDE SEQUENCE [LARGE SCALE GENOMIC DNA]</scope>
    <source>
        <strain evidence="7">NIOZ-UU82</strain>
    </source>
</reference>
<dbReference type="CDD" id="cd16914">
    <property type="entry name" value="EcfT"/>
    <property type="match status" value="1"/>
</dbReference>
<comment type="caution">
    <text evidence="7">The sequence shown here is derived from an EMBL/GenBank/DDBJ whole genome shotgun (WGS) entry which is preliminary data.</text>
</comment>